<reference evidence="1" key="1">
    <citation type="submission" date="2015-04" db="UniProtKB">
        <authorList>
            <consortium name="EnsemblPlants"/>
        </authorList>
    </citation>
    <scope>IDENTIFICATION</scope>
</reference>
<dbReference type="EnsemblPlants" id="OPUNC08G06750.4">
    <property type="protein sequence ID" value="OPUNC08G06750.4"/>
    <property type="gene ID" value="OPUNC08G06750"/>
</dbReference>
<evidence type="ECO:0000313" key="2">
    <source>
        <dbReference type="Proteomes" id="UP000026962"/>
    </source>
</evidence>
<proteinExistence type="predicted"/>
<evidence type="ECO:0000313" key="1">
    <source>
        <dbReference type="EnsemblPlants" id="OPUNC08G06750.4"/>
    </source>
</evidence>
<dbReference type="HOGENOM" id="CLU_2417100_0_0_1"/>
<protein>
    <submittedName>
        <fullName evidence="1">Uncharacterized protein</fullName>
    </submittedName>
</protein>
<name>A0A0E0LSN7_ORYPU</name>
<keyword evidence="2" id="KW-1185">Reference proteome</keyword>
<dbReference type="Proteomes" id="UP000026962">
    <property type="component" value="Chromosome 8"/>
</dbReference>
<sequence>MASAFLAAVYSDNMVTSGKMVVSRLNSFLANLCTYAKSQEITKGPLHLGLSLTASHSISPSQPEVHFASPCITTASTHASNLIDGMSTHNTQ</sequence>
<organism evidence="1">
    <name type="scientific">Oryza punctata</name>
    <name type="common">Red rice</name>
    <dbReference type="NCBI Taxonomy" id="4537"/>
    <lineage>
        <taxon>Eukaryota</taxon>
        <taxon>Viridiplantae</taxon>
        <taxon>Streptophyta</taxon>
        <taxon>Embryophyta</taxon>
        <taxon>Tracheophyta</taxon>
        <taxon>Spermatophyta</taxon>
        <taxon>Magnoliopsida</taxon>
        <taxon>Liliopsida</taxon>
        <taxon>Poales</taxon>
        <taxon>Poaceae</taxon>
        <taxon>BOP clade</taxon>
        <taxon>Oryzoideae</taxon>
        <taxon>Oryzeae</taxon>
        <taxon>Oryzinae</taxon>
        <taxon>Oryza</taxon>
    </lineage>
</organism>
<reference evidence="1" key="2">
    <citation type="submission" date="2018-05" db="EMBL/GenBank/DDBJ databases">
        <title>OpunRS2 (Oryza punctata Reference Sequence Version 2).</title>
        <authorList>
            <person name="Zhang J."/>
            <person name="Kudrna D."/>
            <person name="Lee S."/>
            <person name="Talag J."/>
            <person name="Welchert J."/>
            <person name="Wing R.A."/>
        </authorList>
    </citation>
    <scope>NUCLEOTIDE SEQUENCE [LARGE SCALE GENOMIC DNA]</scope>
</reference>
<dbReference type="Gramene" id="OPUNC08G06750.4">
    <property type="protein sequence ID" value="OPUNC08G06750.4"/>
    <property type="gene ID" value="OPUNC08G06750"/>
</dbReference>
<accession>A0A0E0LSN7</accession>
<dbReference type="AlphaFoldDB" id="A0A0E0LSN7"/>